<dbReference type="CDD" id="cd00336">
    <property type="entry name" value="Ribosomal_L22"/>
    <property type="match status" value="1"/>
</dbReference>
<name>E1RCL4_SEDSS</name>
<dbReference type="GO" id="GO:0019843">
    <property type="term" value="F:rRNA binding"/>
    <property type="evidence" value="ECO:0007669"/>
    <property type="project" value="UniProtKB-UniRule"/>
</dbReference>
<gene>
    <name evidence="7" type="primary">rplV</name>
    <name evidence="11" type="ordered locus">Spirs_0960</name>
</gene>
<dbReference type="GO" id="GO:0022625">
    <property type="term" value="C:cytosolic large ribosomal subunit"/>
    <property type="evidence" value="ECO:0007669"/>
    <property type="project" value="TreeGrafter"/>
</dbReference>
<keyword evidence="4 7" id="KW-0689">Ribosomal protein</keyword>
<dbReference type="RefSeq" id="WP_013253558.1">
    <property type="nucleotide sequence ID" value="NC_014364.1"/>
</dbReference>
<comment type="function">
    <text evidence="7 10">This protein binds specifically to 23S rRNA; its binding is stimulated by other ribosomal proteins, e.g., L4, L17, and L20. It is important during the early stages of 50S assembly. It makes multiple contacts with different domains of the 23S rRNA in the assembled 50S subunit and ribosome.</text>
</comment>
<dbReference type="InterPro" id="IPR018260">
    <property type="entry name" value="Ribosomal_uL22_CS"/>
</dbReference>
<dbReference type="PANTHER" id="PTHR13501">
    <property type="entry name" value="CHLOROPLAST 50S RIBOSOMAL PROTEIN L22-RELATED"/>
    <property type="match status" value="1"/>
</dbReference>
<evidence type="ECO:0000256" key="5">
    <source>
        <dbReference type="ARBA" id="ARBA00023274"/>
    </source>
</evidence>
<keyword evidence="12" id="KW-1185">Reference proteome</keyword>
<dbReference type="Pfam" id="PF00237">
    <property type="entry name" value="Ribosomal_L22"/>
    <property type="match status" value="1"/>
</dbReference>
<dbReference type="GO" id="GO:0006412">
    <property type="term" value="P:translation"/>
    <property type="evidence" value="ECO:0007669"/>
    <property type="project" value="UniProtKB-UniRule"/>
</dbReference>
<dbReference type="eggNOG" id="COG0091">
    <property type="taxonomic scope" value="Bacteria"/>
</dbReference>
<keyword evidence="3 7" id="KW-0694">RNA-binding</keyword>
<evidence type="ECO:0000256" key="2">
    <source>
        <dbReference type="ARBA" id="ARBA00022730"/>
    </source>
</evidence>
<dbReference type="NCBIfam" id="TIGR01044">
    <property type="entry name" value="rplV_bact"/>
    <property type="match status" value="1"/>
</dbReference>
<evidence type="ECO:0000256" key="1">
    <source>
        <dbReference type="ARBA" id="ARBA00009451"/>
    </source>
</evidence>
<dbReference type="GO" id="GO:0003735">
    <property type="term" value="F:structural constituent of ribosome"/>
    <property type="evidence" value="ECO:0007669"/>
    <property type="project" value="InterPro"/>
</dbReference>
<evidence type="ECO:0000313" key="12">
    <source>
        <dbReference type="Proteomes" id="UP000002318"/>
    </source>
</evidence>
<dbReference type="SUPFAM" id="SSF54843">
    <property type="entry name" value="Ribosomal protein L22"/>
    <property type="match status" value="1"/>
</dbReference>
<evidence type="ECO:0000256" key="4">
    <source>
        <dbReference type="ARBA" id="ARBA00022980"/>
    </source>
</evidence>
<dbReference type="STRING" id="573413.Spirs_0960"/>
<comment type="subunit">
    <text evidence="7 9">Part of the 50S ribosomal subunit.</text>
</comment>
<evidence type="ECO:0000256" key="8">
    <source>
        <dbReference type="RuleBase" id="RU004005"/>
    </source>
</evidence>
<dbReference type="InterPro" id="IPR047867">
    <property type="entry name" value="Ribosomal_uL22_bac/org-type"/>
</dbReference>
<accession>E1RCL4</accession>
<reference evidence="11 12" key="1">
    <citation type="journal article" date="2010" name="Stand. Genomic Sci.">
        <title>Complete genome sequence of Spirochaeta smaragdinae type strain (SEBR 4228).</title>
        <authorList>
            <person name="Mavromatis K."/>
            <person name="Yasawong M."/>
            <person name="Chertkov O."/>
            <person name="Lapidus A."/>
            <person name="Lucas S."/>
            <person name="Nolan M."/>
            <person name="Del Rio T.G."/>
            <person name="Tice H."/>
            <person name="Cheng J.F."/>
            <person name="Pitluck S."/>
            <person name="Liolios K."/>
            <person name="Ivanova N."/>
            <person name="Tapia R."/>
            <person name="Han C."/>
            <person name="Bruce D."/>
            <person name="Goodwin L."/>
            <person name="Pati A."/>
            <person name="Chen A."/>
            <person name="Palaniappan K."/>
            <person name="Land M."/>
            <person name="Hauser L."/>
            <person name="Chang Y.J."/>
            <person name="Jeffries C.D."/>
            <person name="Detter J.C."/>
            <person name="Rohde M."/>
            <person name="Brambilla E."/>
            <person name="Spring S."/>
            <person name="Goker M."/>
            <person name="Sikorski J."/>
            <person name="Woyke T."/>
            <person name="Bristow J."/>
            <person name="Eisen J.A."/>
            <person name="Markowitz V."/>
            <person name="Hugenholtz P."/>
            <person name="Klenk H.P."/>
            <person name="Kyrpides N.C."/>
        </authorList>
    </citation>
    <scope>NUCLEOTIDE SEQUENCE [LARGE SCALE GENOMIC DNA]</scope>
    <source>
        <strain evidence="12">DSM 11293 / JCM 15392 / SEBR 4228</strain>
    </source>
</reference>
<keyword evidence="2 7" id="KW-0699">rRNA-binding</keyword>
<evidence type="ECO:0000313" key="11">
    <source>
        <dbReference type="EMBL" id="ADK80094.1"/>
    </source>
</evidence>
<dbReference type="HAMAP" id="MF_01331_B">
    <property type="entry name" value="Ribosomal_uL22_B"/>
    <property type="match status" value="1"/>
</dbReference>
<evidence type="ECO:0000256" key="7">
    <source>
        <dbReference type="HAMAP-Rule" id="MF_01331"/>
    </source>
</evidence>
<dbReference type="KEGG" id="ssm:Spirs_0960"/>
<protein>
    <recommendedName>
        <fullName evidence="6 7">Large ribosomal subunit protein uL22</fullName>
    </recommendedName>
</protein>
<evidence type="ECO:0000256" key="10">
    <source>
        <dbReference type="RuleBase" id="RU004008"/>
    </source>
</evidence>
<dbReference type="OrthoDB" id="9805969at2"/>
<dbReference type="InterPro" id="IPR001063">
    <property type="entry name" value="Ribosomal_uL22"/>
</dbReference>
<comment type="similarity">
    <text evidence="1 7 8">Belongs to the universal ribosomal protein uL22 family.</text>
</comment>
<dbReference type="Gene3D" id="3.90.470.10">
    <property type="entry name" value="Ribosomal protein L22/L17"/>
    <property type="match status" value="1"/>
</dbReference>
<dbReference type="PROSITE" id="PS00464">
    <property type="entry name" value="RIBOSOMAL_L22"/>
    <property type="match status" value="1"/>
</dbReference>
<dbReference type="InterPro" id="IPR036394">
    <property type="entry name" value="Ribosomal_uL22_sf"/>
</dbReference>
<dbReference type="AlphaFoldDB" id="E1RCL4"/>
<evidence type="ECO:0000256" key="3">
    <source>
        <dbReference type="ARBA" id="ARBA00022884"/>
    </source>
</evidence>
<keyword evidence="5 7" id="KW-0687">Ribonucleoprotein</keyword>
<dbReference type="InterPro" id="IPR005727">
    <property type="entry name" value="Ribosomal_uL22_bac/chlpt-type"/>
</dbReference>
<dbReference type="HOGENOM" id="CLU_083987_3_1_12"/>
<proteinExistence type="inferred from homology"/>
<dbReference type="EMBL" id="CP002116">
    <property type="protein sequence ID" value="ADK80094.1"/>
    <property type="molecule type" value="Genomic_DNA"/>
</dbReference>
<comment type="function">
    <text evidence="7">The globular domain of the protein is located near the polypeptide exit tunnel on the outside of the subunit, while an extended beta-hairpin is found that lines the wall of the exit tunnel in the center of the 70S ribosome.</text>
</comment>
<evidence type="ECO:0000256" key="9">
    <source>
        <dbReference type="RuleBase" id="RU004006"/>
    </source>
</evidence>
<sequence>MEGKKGYQAHAKHLMISPKKLRPIADNVRRKPYVQAVAILESMPNKGATYLRKVIMSAAANALSQNKKLDEEMLYVKELQVNEGPRYKRVWPRSRGRRDILLKRLSHISVVVDEIANMGE</sequence>
<dbReference type="PANTHER" id="PTHR13501:SF8">
    <property type="entry name" value="LARGE RIBOSOMAL SUBUNIT PROTEIN UL22M"/>
    <property type="match status" value="1"/>
</dbReference>
<evidence type="ECO:0000256" key="6">
    <source>
        <dbReference type="ARBA" id="ARBA00035207"/>
    </source>
</evidence>
<organism evidence="11 12">
    <name type="scientific">Sediminispirochaeta smaragdinae (strain DSM 11293 / JCM 15392 / SEBR 4228)</name>
    <name type="common">Spirochaeta smaragdinae</name>
    <dbReference type="NCBI Taxonomy" id="573413"/>
    <lineage>
        <taxon>Bacteria</taxon>
        <taxon>Pseudomonadati</taxon>
        <taxon>Spirochaetota</taxon>
        <taxon>Spirochaetia</taxon>
        <taxon>Spirochaetales</taxon>
        <taxon>Spirochaetaceae</taxon>
        <taxon>Sediminispirochaeta</taxon>
    </lineage>
</organism>
<dbReference type="Proteomes" id="UP000002318">
    <property type="component" value="Chromosome"/>
</dbReference>